<evidence type="ECO:0000259" key="1">
    <source>
        <dbReference type="Pfam" id="PF00534"/>
    </source>
</evidence>
<keyword evidence="3" id="KW-0328">Glycosyltransferase</keyword>
<dbReference type="RefSeq" id="WP_346050529.1">
    <property type="nucleotide sequence ID" value="NZ_JAYGII010000004.1"/>
</dbReference>
<reference evidence="3 4" key="1">
    <citation type="submission" date="2023-12" db="EMBL/GenBank/DDBJ databases">
        <title>Whole-genome sequencing of halo(alkali)philic microorganisms from hypersaline lakes.</title>
        <authorList>
            <person name="Sorokin D.Y."/>
            <person name="Merkel A.Y."/>
            <person name="Messina E."/>
            <person name="Yakimov M."/>
        </authorList>
    </citation>
    <scope>NUCLEOTIDE SEQUENCE [LARGE SCALE GENOMIC DNA]</scope>
    <source>
        <strain evidence="3 4">AB-CW1</strain>
    </source>
</reference>
<dbReference type="EMBL" id="JAYGII010000004">
    <property type="protein sequence ID" value="MEA5444897.1"/>
    <property type="molecule type" value="Genomic_DNA"/>
</dbReference>
<dbReference type="GO" id="GO:0016757">
    <property type="term" value="F:glycosyltransferase activity"/>
    <property type="evidence" value="ECO:0007669"/>
    <property type="project" value="UniProtKB-KW"/>
</dbReference>
<dbReference type="InterPro" id="IPR028098">
    <property type="entry name" value="Glyco_trans_4-like_N"/>
</dbReference>
<organism evidence="3 4">
    <name type="scientific">Natronospira elongata</name>
    <dbReference type="NCBI Taxonomy" id="3110268"/>
    <lineage>
        <taxon>Bacteria</taxon>
        <taxon>Pseudomonadati</taxon>
        <taxon>Pseudomonadota</taxon>
        <taxon>Gammaproteobacteria</taxon>
        <taxon>Natronospirales</taxon>
        <taxon>Natronospiraceae</taxon>
        <taxon>Natronospira</taxon>
    </lineage>
</organism>
<dbReference type="EC" id="2.4.-.-" evidence="3"/>
<dbReference type="PANTHER" id="PTHR12526">
    <property type="entry name" value="GLYCOSYLTRANSFERASE"/>
    <property type="match status" value="1"/>
</dbReference>
<accession>A0AAP6MLQ1</accession>
<dbReference type="SUPFAM" id="SSF53756">
    <property type="entry name" value="UDP-Glycosyltransferase/glycogen phosphorylase"/>
    <property type="match status" value="1"/>
</dbReference>
<keyword evidence="3" id="KW-0808">Transferase</keyword>
<dbReference type="CDD" id="cd03801">
    <property type="entry name" value="GT4_PimA-like"/>
    <property type="match status" value="1"/>
</dbReference>
<proteinExistence type="predicted"/>
<keyword evidence="4" id="KW-1185">Reference proteome</keyword>
<evidence type="ECO:0000313" key="4">
    <source>
        <dbReference type="Proteomes" id="UP001302316"/>
    </source>
</evidence>
<feature type="domain" description="Glycosyltransferase subfamily 4-like N-terminal" evidence="2">
    <location>
        <begin position="18"/>
        <end position="159"/>
    </location>
</feature>
<evidence type="ECO:0000259" key="2">
    <source>
        <dbReference type="Pfam" id="PF13579"/>
    </source>
</evidence>
<gene>
    <name evidence="3" type="ORF">VCB98_03585</name>
</gene>
<sequence>MKVLYVFEEIDAGERHQLLGMVDHGLDVRVICDPAAKYQDDLRRAGITVEHIQWGGRIDREAIARVRAIVLHEKPALVHVFVKIALSNVIRAIRDLPPKLVAYRGIVGNLHWLNPSSRRSFLNRRVDAIICVCEAIRQDLLANRFLGWRVPMEKVVTIHKGHYADFWRKPPLRLSDYGVPGDGPVIGCVAQMRKRKGIPALIHALEQLENPRARLVLVGDVADREVARCIRQSPARDRIHQLGWQDDASRIAGAFDIFVLPALRREGLPRAVIEAMCQNVPPVVTRAGGSPELVEDGVSGLVVPPGDADALAGALGSLLSNPEARRRMGQAAEQRIRECFTPERTVRETLALYEKLTGWRPAQAAPALAQQG</sequence>
<dbReference type="Gene3D" id="3.40.50.2000">
    <property type="entry name" value="Glycogen Phosphorylase B"/>
    <property type="match status" value="2"/>
</dbReference>
<dbReference type="AlphaFoldDB" id="A0AAP6MLQ1"/>
<evidence type="ECO:0000313" key="3">
    <source>
        <dbReference type="EMBL" id="MEA5444897.1"/>
    </source>
</evidence>
<name>A0AAP6MLQ1_9GAMM</name>
<comment type="caution">
    <text evidence="3">The sequence shown here is derived from an EMBL/GenBank/DDBJ whole genome shotgun (WGS) entry which is preliminary data.</text>
</comment>
<protein>
    <submittedName>
        <fullName evidence="3">Glycosyltransferase family 4 protein</fullName>
        <ecNumber evidence="3">2.4.-.-</ecNumber>
    </submittedName>
</protein>
<dbReference type="Proteomes" id="UP001302316">
    <property type="component" value="Unassembled WGS sequence"/>
</dbReference>
<feature type="domain" description="Glycosyl transferase family 1" evidence="1">
    <location>
        <begin position="178"/>
        <end position="335"/>
    </location>
</feature>
<dbReference type="Pfam" id="PF13579">
    <property type="entry name" value="Glyco_trans_4_4"/>
    <property type="match status" value="1"/>
</dbReference>
<dbReference type="GO" id="GO:1901135">
    <property type="term" value="P:carbohydrate derivative metabolic process"/>
    <property type="evidence" value="ECO:0007669"/>
    <property type="project" value="UniProtKB-ARBA"/>
</dbReference>
<dbReference type="InterPro" id="IPR001296">
    <property type="entry name" value="Glyco_trans_1"/>
</dbReference>
<dbReference type="Pfam" id="PF00534">
    <property type="entry name" value="Glycos_transf_1"/>
    <property type="match status" value="1"/>
</dbReference>